<protein>
    <recommendedName>
        <fullName evidence="3">Heterokaryon incompatibility domain-containing protein</fullName>
    </recommendedName>
</protein>
<gene>
    <name evidence="1" type="ORF">ABVK25_010689</name>
</gene>
<accession>A0ABR4ATJ3</accession>
<evidence type="ECO:0008006" key="3">
    <source>
        <dbReference type="Google" id="ProtNLM"/>
    </source>
</evidence>
<organism evidence="1 2">
    <name type="scientific">Lepraria finkii</name>
    <dbReference type="NCBI Taxonomy" id="1340010"/>
    <lineage>
        <taxon>Eukaryota</taxon>
        <taxon>Fungi</taxon>
        <taxon>Dikarya</taxon>
        <taxon>Ascomycota</taxon>
        <taxon>Pezizomycotina</taxon>
        <taxon>Lecanoromycetes</taxon>
        <taxon>OSLEUM clade</taxon>
        <taxon>Lecanoromycetidae</taxon>
        <taxon>Lecanorales</taxon>
        <taxon>Lecanorineae</taxon>
        <taxon>Stereocaulaceae</taxon>
        <taxon>Lepraria</taxon>
    </lineage>
</organism>
<comment type="caution">
    <text evidence="1">The sequence shown here is derived from an EMBL/GenBank/DDBJ whole genome shotgun (WGS) entry which is preliminary data.</text>
</comment>
<name>A0ABR4ATJ3_9LECA</name>
<proteinExistence type="predicted"/>
<dbReference type="EMBL" id="JBHFEH010000073">
    <property type="protein sequence ID" value="KAL2049018.1"/>
    <property type="molecule type" value="Genomic_DNA"/>
</dbReference>
<evidence type="ECO:0000313" key="1">
    <source>
        <dbReference type="EMBL" id="KAL2049018.1"/>
    </source>
</evidence>
<evidence type="ECO:0000313" key="2">
    <source>
        <dbReference type="Proteomes" id="UP001590951"/>
    </source>
</evidence>
<reference evidence="1 2" key="1">
    <citation type="submission" date="2024-09" db="EMBL/GenBank/DDBJ databases">
        <title>Rethinking Asexuality: The Enigmatic Case of Functional Sexual Genes in Lepraria (Stereocaulaceae).</title>
        <authorList>
            <person name="Doellman M."/>
            <person name="Sun Y."/>
            <person name="Barcenas-Pena A."/>
            <person name="Lumbsch H.T."/>
            <person name="Grewe F."/>
        </authorList>
    </citation>
    <scope>NUCLEOTIDE SEQUENCE [LARGE SCALE GENOMIC DNA]</scope>
    <source>
        <strain evidence="1 2">Grewe 0041</strain>
    </source>
</reference>
<sequence>MFIQAGKYLESLQQKPSVFWIDTLCVPVGDDITLPSVKGRNTGVVKSRELRKAAIRRMAEIYRNADRVLVLDAGLVGRVFNRLEKLMRVATCSWLRRLWTLQEACLAGSSLFFQFEDSAVPVMDLISPTPKYVDRHDLSNWCEGAGAQSLAPLVATGQVLKANPGSSVGTVDRQEAFERLLGLLSLRSTSKCEDEALCLAMILGMDVAQIYDIKGAPRRMRKIFEAIGEMDPQVLFTSGPRLKEEGFRWAPESFLSRPNGHDTLVSGGDQISKEVVATQRAQDEETPGGETPGGDTWPVACYRPGEEEPYGLFVLTECTKSTLDEDNGKLPDIGLLPDVELAVLWLNPSDAFSAIAKSQMGVLVWIDGEVEGGEALLVHYLCRVEGTRADGRSDVDNYDEWYEGLELGVTGCAITSQGARMWRLGLERHNTL</sequence>
<dbReference type="PANTHER" id="PTHR39596">
    <property type="match status" value="1"/>
</dbReference>
<dbReference type="PANTHER" id="PTHR39596:SF2">
    <property type="entry name" value="HET DOMAIN PROTEIN (AFU_ORTHOLOGUE AFUA_1G17550)-RELATED"/>
    <property type="match status" value="1"/>
</dbReference>
<keyword evidence="2" id="KW-1185">Reference proteome</keyword>
<dbReference type="Proteomes" id="UP001590951">
    <property type="component" value="Unassembled WGS sequence"/>
</dbReference>